<accession>A0ABT1HH41</accession>
<dbReference type="InterPro" id="IPR011008">
    <property type="entry name" value="Dimeric_a/b-barrel"/>
</dbReference>
<evidence type="ECO:0000313" key="1">
    <source>
        <dbReference type="EMBL" id="MCP2177567.1"/>
    </source>
</evidence>
<gene>
    <name evidence="1" type="ORF">LX13_003395</name>
</gene>
<name>A0ABT1HH41_9NOCA</name>
<organism evidence="1 2">
    <name type="scientific">Williamsia maris</name>
    <dbReference type="NCBI Taxonomy" id="72806"/>
    <lineage>
        <taxon>Bacteria</taxon>
        <taxon>Bacillati</taxon>
        <taxon>Actinomycetota</taxon>
        <taxon>Actinomycetes</taxon>
        <taxon>Mycobacteriales</taxon>
        <taxon>Nocardiaceae</taxon>
        <taxon>Williamsia</taxon>
    </lineage>
</organism>
<sequence>MYALWGTDLAVALGSAEVLAALEQAGADRVQLNIAGAPEVAGAMTLSTLAPPIDAIVSVWTEAVPEPITAVLAPLTDRVVGWEVTERRPLPPPETWDGSRADAMANVAFLRRPDTLDRTEWLRRWLEDHTPIAIATQATSGYLQNVVERPVTPDVEHVDAIVEELFPLAAAGDIHAFYGSGGDDAELRRRMTALLDSVVRIGAHENIDVVPTVRHLHSLRGATSAAIWP</sequence>
<proteinExistence type="predicted"/>
<dbReference type="Proteomes" id="UP001206895">
    <property type="component" value="Unassembled WGS sequence"/>
</dbReference>
<protein>
    <submittedName>
        <fullName evidence="1">EthD domain-containing protein</fullName>
    </submittedName>
</protein>
<keyword evidence="2" id="KW-1185">Reference proteome</keyword>
<comment type="caution">
    <text evidence="1">The sequence shown here is derived from an EMBL/GenBank/DDBJ whole genome shotgun (WGS) entry which is preliminary data.</text>
</comment>
<dbReference type="EMBL" id="JAMTCJ010000003">
    <property type="protein sequence ID" value="MCP2177567.1"/>
    <property type="molecule type" value="Genomic_DNA"/>
</dbReference>
<evidence type="ECO:0000313" key="2">
    <source>
        <dbReference type="Proteomes" id="UP001206895"/>
    </source>
</evidence>
<dbReference type="SUPFAM" id="SSF54909">
    <property type="entry name" value="Dimeric alpha+beta barrel"/>
    <property type="match status" value="1"/>
</dbReference>
<reference evidence="1 2" key="1">
    <citation type="submission" date="2022-06" db="EMBL/GenBank/DDBJ databases">
        <title>Genomic Encyclopedia of Archaeal and Bacterial Type Strains, Phase II (KMG-II): from individual species to whole genera.</title>
        <authorList>
            <person name="Goeker M."/>
        </authorList>
    </citation>
    <scope>NUCLEOTIDE SEQUENCE [LARGE SCALE GENOMIC DNA]</scope>
    <source>
        <strain evidence="1 2">DSM 44693</strain>
    </source>
</reference>